<organism evidence="4 5">
    <name type="scientific">Kribbella voronezhensis</name>
    <dbReference type="NCBI Taxonomy" id="2512212"/>
    <lineage>
        <taxon>Bacteria</taxon>
        <taxon>Bacillati</taxon>
        <taxon>Actinomycetota</taxon>
        <taxon>Actinomycetes</taxon>
        <taxon>Propionibacteriales</taxon>
        <taxon>Kribbellaceae</taxon>
        <taxon>Kribbella</taxon>
    </lineage>
</organism>
<feature type="domain" description="N-acetyltransferase" evidence="3">
    <location>
        <begin position="1"/>
        <end position="124"/>
    </location>
</feature>
<accession>A0A4R7T6L0</accession>
<dbReference type="OrthoDB" id="8843203at2"/>
<comment type="caution">
    <text evidence="4">The sequence shown here is derived from an EMBL/GenBank/DDBJ whole genome shotgun (WGS) entry which is preliminary data.</text>
</comment>
<keyword evidence="1" id="KW-0808">Transferase</keyword>
<dbReference type="Gene3D" id="3.40.630.30">
    <property type="match status" value="1"/>
</dbReference>
<evidence type="ECO:0000259" key="3">
    <source>
        <dbReference type="PROSITE" id="PS51186"/>
    </source>
</evidence>
<dbReference type="PROSITE" id="PS51186">
    <property type="entry name" value="GNAT"/>
    <property type="match status" value="2"/>
</dbReference>
<dbReference type="InterPro" id="IPR016181">
    <property type="entry name" value="Acyl_CoA_acyltransferase"/>
</dbReference>
<name>A0A4R7T6L0_9ACTN</name>
<dbReference type="SUPFAM" id="SSF55729">
    <property type="entry name" value="Acyl-CoA N-acyltransferases (Nat)"/>
    <property type="match status" value="1"/>
</dbReference>
<dbReference type="InterPro" id="IPR050832">
    <property type="entry name" value="Bact_Acetyltransf"/>
</dbReference>
<dbReference type="Proteomes" id="UP000295151">
    <property type="component" value="Unassembled WGS sequence"/>
</dbReference>
<keyword evidence="2" id="KW-0012">Acyltransferase</keyword>
<dbReference type="PANTHER" id="PTHR43877:SF1">
    <property type="entry name" value="ACETYLTRANSFERASE"/>
    <property type="match status" value="1"/>
</dbReference>
<dbReference type="PANTHER" id="PTHR43877">
    <property type="entry name" value="AMINOALKYLPHOSPHONATE N-ACETYLTRANSFERASE-RELATED-RELATED"/>
    <property type="match status" value="1"/>
</dbReference>
<keyword evidence="5" id="KW-1185">Reference proteome</keyword>
<reference evidence="4 5" key="1">
    <citation type="submission" date="2019-03" db="EMBL/GenBank/DDBJ databases">
        <title>Genomic Encyclopedia of Type Strains, Phase III (KMG-III): the genomes of soil and plant-associated and newly described type strains.</title>
        <authorList>
            <person name="Whitman W."/>
        </authorList>
    </citation>
    <scope>NUCLEOTIDE SEQUENCE [LARGE SCALE GENOMIC DNA]</scope>
    <source>
        <strain evidence="4 5">VKM Ac-2575</strain>
    </source>
</reference>
<dbReference type="CDD" id="cd04301">
    <property type="entry name" value="NAT_SF"/>
    <property type="match status" value="1"/>
</dbReference>
<evidence type="ECO:0000256" key="1">
    <source>
        <dbReference type="ARBA" id="ARBA00022679"/>
    </source>
</evidence>
<dbReference type="InterPro" id="IPR000182">
    <property type="entry name" value="GNAT_dom"/>
</dbReference>
<dbReference type="Pfam" id="PF00583">
    <property type="entry name" value="Acetyltransf_1"/>
    <property type="match status" value="2"/>
</dbReference>
<keyword evidence="4" id="KW-0687">Ribonucleoprotein</keyword>
<dbReference type="GO" id="GO:0016747">
    <property type="term" value="F:acyltransferase activity, transferring groups other than amino-acyl groups"/>
    <property type="evidence" value="ECO:0007669"/>
    <property type="project" value="InterPro"/>
</dbReference>
<keyword evidence="4" id="KW-0689">Ribosomal protein</keyword>
<protein>
    <submittedName>
        <fullName evidence="4">Ribosomal protein S18 acetylase RimI-like enzyme</fullName>
    </submittedName>
</protein>
<sequence length="267" mass="29523">MTLQLRAPRSGDSVEPAGFAPQFVAEADGDVVGCAKNVWWDEADGTRLHLLLGWIAPRHRGRGHGRELLAWQEDRARLEAIGTSCFGVNVDHESVRRLAVAAGYGIAFTRIRMTVELDEPGTVELPAGVEVRPAGPADHRAVFNGNAAAFKGSSSGYRQDTFEEFAQDVADDFPDHRLWTLGWEGDRLVGWVVSGAADTPWVGVVADWRRRGLASALLRMNHAALWRHGVRRTGLWTVAENRTGSVALYERAGYRVTERQPRYRKGV</sequence>
<dbReference type="RefSeq" id="WP_133977292.1">
    <property type="nucleotide sequence ID" value="NZ_SOCE01000001.1"/>
</dbReference>
<evidence type="ECO:0000313" key="4">
    <source>
        <dbReference type="EMBL" id="TDU87530.1"/>
    </source>
</evidence>
<proteinExistence type="predicted"/>
<evidence type="ECO:0000256" key="2">
    <source>
        <dbReference type="ARBA" id="ARBA00023315"/>
    </source>
</evidence>
<dbReference type="GO" id="GO:0005840">
    <property type="term" value="C:ribosome"/>
    <property type="evidence" value="ECO:0007669"/>
    <property type="project" value="UniProtKB-KW"/>
</dbReference>
<dbReference type="AlphaFoldDB" id="A0A4R7T6L0"/>
<evidence type="ECO:0000313" key="5">
    <source>
        <dbReference type="Proteomes" id="UP000295151"/>
    </source>
</evidence>
<gene>
    <name evidence="4" type="ORF">EV138_1053</name>
</gene>
<dbReference type="EMBL" id="SOCE01000001">
    <property type="protein sequence ID" value="TDU87530.1"/>
    <property type="molecule type" value="Genomic_DNA"/>
</dbReference>
<feature type="domain" description="N-acetyltransferase" evidence="3">
    <location>
        <begin position="129"/>
        <end position="267"/>
    </location>
</feature>